<dbReference type="GO" id="GO:0005886">
    <property type="term" value="C:plasma membrane"/>
    <property type="evidence" value="ECO:0007669"/>
    <property type="project" value="UniProtKB-SubCell"/>
</dbReference>
<sequence length="509" mass="56355">MASYVQTIFGLVLIILGATIGFILRRYLALQQVSSAESEAKRIINAAKEEANKSLLESQDKSVKLISEAKSEARERERSLSAAEERIQRIEQKLDERAVKLAHEEEALTQKAERVSGLRAELEQLKEEEIKRLATIAGLSLDEARAELFNRIETSISDDLARRTQKIIAEGEERFAERARDIIVTALQRYAGSHSSDVTTSVVALPNEDLKGRIIGKEGRNIKALERATGCEVLVDDSPGAIVISGFDPIRRQVAKIALEKLISDGRIQPARIEEVVEQAKSQIEAEIRRAGEAAVTDVGIIGIDPRLIYLLGRLKFRTSYGQNVLLHSIEAAHVAGMIAAEVGASVGVAKKGALFHDIGKSIDHEVEGTHVEIGRKLLARFGVDEEVIKAMQSHHEEYPFENPESIIVKVAEGISAARPGARRDTVENYIKRLEDLERIANEFPGVEKSFAIQAGRELRVFVTPKDIDDWAAQKLARSIADQIEATLKYPGEIKVNVIRETRAIEYAK</sequence>
<keyword evidence="2 5" id="KW-0255">Endonuclease</keyword>
<evidence type="ECO:0000313" key="9">
    <source>
        <dbReference type="EMBL" id="OHA46592.1"/>
    </source>
</evidence>
<dbReference type="Pfam" id="PF01966">
    <property type="entry name" value="HD"/>
    <property type="match status" value="1"/>
</dbReference>
<organism evidence="9 10">
    <name type="scientific">Candidatus Terrybacteria bacterium RIFCSPHIGHO2_01_FULL_43_35</name>
    <dbReference type="NCBI Taxonomy" id="1802361"/>
    <lineage>
        <taxon>Bacteria</taxon>
        <taxon>Candidatus Terryibacteriota</taxon>
    </lineage>
</organism>
<dbReference type="InterPro" id="IPR006674">
    <property type="entry name" value="HD_domain"/>
</dbReference>
<dbReference type="GO" id="GO:0004521">
    <property type="term" value="F:RNA endonuclease activity"/>
    <property type="evidence" value="ECO:0007669"/>
    <property type="project" value="UniProtKB-UniRule"/>
</dbReference>
<evidence type="ECO:0000256" key="3">
    <source>
        <dbReference type="ARBA" id="ARBA00022801"/>
    </source>
</evidence>
<comment type="similarity">
    <text evidence="5">Belongs to the RNase Y family.</text>
</comment>
<dbReference type="Gene3D" id="3.30.1370.10">
    <property type="entry name" value="K Homology domain, type 1"/>
    <property type="match status" value="1"/>
</dbReference>
<dbReference type="SUPFAM" id="SSF109604">
    <property type="entry name" value="HD-domain/PDEase-like"/>
    <property type="match status" value="1"/>
</dbReference>
<dbReference type="SMART" id="SM00322">
    <property type="entry name" value="KH"/>
    <property type="match status" value="1"/>
</dbReference>
<dbReference type="Pfam" id="PF12072">
    <property type="entry name" value="RNase_Y_N"/>
    <property type="match status" value="1"/>
</dbReference>
<keyword evidence="5" id="KW-1003">Cell membrane</keyword>
<dbReference type="GO" id="GO:0016787">
    <property type="term" value="F:hydrolase activity"/>
    <property type="evidence" value="ECO:0007669"/>
    <property type="project" value="UniProtKB-KW"/>
</dbReference>
<evidence type="ECO:0000256" key="7">
    <source>
        <dbReference type="SAM" id="Coils"/>
    </source>
</evidence>
<dbReference type="EMBL" id="MHSR01000013">
    <property type="protein sequence ID" value="OHA46592.1"/>
    <property type="molecule type" value="Genomic_DNA"/>
</dbReference>
<dbReference type="InterPro" id="IPR036612">
    <property type="entry name" value="KH_dom_type_1_sf"/>
</dbReference>
<feature type="transmembrane region" description="Helical" evidence="5">
    <location>
        <begin position="6"/>
        <end position="24"/>
    </location>
</feature>
<dbReference type="InterPro" id="IPR003607">
    <property type="entry name" value="HD/PDEase_dom"/>
</dbReference>
<keyword evidence="4 5" id="KW-0694">RNA-binding</keyword>
<dbReference type="NCBIfam" id="TIGR03319">
    <property type="entry name" value="RNase_Y"/>
    <property type="match status" value="1"/>
</dbReference>
<reference evidence="9 10" key="1">
    <citation type="journal article" date="2016" name="Nat. Commun.">
        <title>Thousands of microbial genomes shed light on interconnected biogeochemical processes in an aquifer system.</title>
        <authorList>
            <person name="Anantharaman K."/>
            <person name="Brown C.T."/>
            <person name="Hug L.A."/>
            <person name="Sharon I."/>
            <person name="Castelle C.J."/>
            <person name="Probst A.J."/>
            <person name="Thomas B.C."/>
            <person name="Singh A."/>
            <person name="Wilkins M.J."/>
            <person name="Karaoz U."/>
            <person name="Brodie E.L."/>
            <person name="Williams K.H."/>
            <person name="Hubbard S.S."/>
            <person name="Banfield J.F."/>
        </authorList>
    </citation>
    <scope>NUCLEOTIDE SEQUENCE [LARGE SCALE GENOMIC DNA]</scope>
</reference>
<dbReference type="Pfam" id="PF00013">
    <property type="entry name" value="KH_1"/>
    <property type="match status" value="1"/>
</dbReference>
<dbReference type="CDD" id="cd00077">
    <property type="entry name" value="HDc"/>
    <property type="match status" value="1"/>
</dbReference>
<dbReference type="InterPro" id="IPR004088">
    <property type="entry name" value="KH_dom_type_1"/>
</dbReference>
<keyword evidence="1 5" id="KW-0540">Nuclease</keyword>
<dbReference type="Proteomes" id="UP000178869">
    <property type="component" value="Unassembled WGS sequence"/>
</dbReference>
<comment type="caution">
    <text evidence="9">The sequence shown here is derived from an EMBL/GenBank/DDBJ whole genome shotgun (WGS) entry which is preliminary data.</text>
</comment>
<gene>
    <name evidence="5" type="primary">rny</name>
    <name evidence="9" type="ORF">A2828_01655</name>
</gene>
<dbReference type="InterPro" id="IPR006675">
    <property type="entry name" value="HDIG_dom"/>
</dbReference>
<accession>A0A1G2PG74</accession>
<evidence type="ECO:0000256" key="1">
    <source>
        <dbReference type="ARBA" id="ARBA00022722"/>
    </source>
</evidence>
<keyword evidence="7" id="KW-0175">Coiled coil</keyword>
<dbReference type="PANTHER" id="PTHR12826">
    <property type="entry name" value="RIBONUCLEASE Y"/>
    <property type="match status" value="1"/>
</dbReference>
<dbReference type="CDD" id="cd22431">
    <property type="entry name" value="KH-I_RNaseY"/>
    <property type="match status" value="1"/>
</dbReference>
<protein>
    <recommendedName>
        <fullName evidence="5 6">Ribonuclease Y</fullName>
        <shortName evidence="5">RNase Y</shortName>
        <ecNumber evidence="5 6">3.1.-.-</ecNumber>
    </recommendedName>
</protein>
<dbReference type="InterPro" id="IPR004087">
    <property type="entry name" value="KH_dom"/>
</dbReference>
<feature type="domain" description="HD" evidence="8">
    <location>
        <begin position="325"/>
        <end position="418"/>
    </location>
</feature>
<evidence type="ECO:0000256" key="2">
    <source>
        <dbReference type="ARBA" id="ARBA00022759"/>
    </source>
</evidence>
<dbReference type="GO" id="GO:0003723">
    <property type="term" value="F:RNA binding"/>
    <property type="evidence" value="ECO:0007669"/>
    <property type="project" value="UniProtKB-UniRule"/>
</dbReference>
<dbReference type="SUPFAM" id="SSF54791">
    <property type="entry name" value="Eukaryotic type KH-domain (KH-domain type I)"/>
    <property type="match status" value="1"/>
</dbReference>
<evidence type="ECO:0000256" key="4">
    <source>
        <dbReference type="ARBA" id="ARBA00022884"/>
    </source>
</evidence>
<dbReference type="InterPro" id="IPR022711">
    <property type="entry name" value="RNase_Y_N"/>
</dbReference>
<dbReference type="PROSITE" id="PS51831">
    <property type="entry name" value="HD"/>
    <property type="match status" value="1"/>
</dbReference>
<dbReference type="Gene3D" id="1.10.3210.10">
    <property type="entry name" value="Hypothetical protein af1432"/>
    <property type="match status" value="1"/>
</dbReference>
<keyword evidence="3 5" id="KW-0378">Hydrolase</keyword>
<dbReference type="PANTHER" id="PTHR12826:SF15">
    <property type="entry name" value="RIBONUCLEASE Y"/>
    <property type="match status" value="1"/>
</dbReference>
<proteinExistence type="inferred from homology"/>
<dbReference type="EC" id="3.1.-.-" evidence="5 6"/>
<keyword evidence="5" id="KW-0472">Membrane</keyword>
<dbReference type="InterPro" id="IPR017705">
    <property type="entry name" value="Ribonuclease_Y"/>
</dbReference>
<evidence type="ECO:0000256" key="6">
    <source>
        <dbReference type="NCBIfam" id="TIGR03319"/>
    </source>
</evidence>
<dbReference type="NCBIfam" id="TIGR00277">
    <property type="entry name" value="HDIG"/>
    <property type="match status" value="1"/>
</dbReference>
<name>A0A1G2PG74_9BACT</name>
<comment type="function">
    <text evidence="5">Endoribonuclease that initiates mRNA decay.</text>
</comment>
<dbReference type="AlphaFoldDB" id="A0A1G2PG74"/>
<feature type="coiled-coil region" evidence="7">
    <location>
        <begin position="66"/>
        <end position="128"/>
    </location>
</feature>
<keyword evidence="5" id="KW-0812">Transmembrane</keyword>
<keyword evidence="5" id="KW-1133">Transmembrane helix</keyword>
<comment type="subcellular location">
    <subcellularLocation>
        <location evidence="5">Cell membrane</location>
        <topology evidence="5">Single-pass membrane protein</topology>
    </subcellularLocation>
</comment>
<evidence type="ECO:0000313" key="10">
    <source>
        <dbReference type="Proteomes" id="UP000178869"/>
    </source>
</evidence>
<dbReference type="GO" id="GO:0006402">
    <property type="term" value="P:mRNA catabolic process"/>
    <property type="evidence" value="ECO:0007669"/>
    <property type="project" value="UniProtKB-UniRule"/>
</dbReference>
<evidence type="ECO:0000259" key="8">
    <source>
        <dbReference type="PROSITE" id="PS51831"/>
    </source>
</evidence>
<dbReference type="HAMAP" id="MF_00335">
    <property type="entry name" value="RNase_Y"/>
    <property type="match status" value="1"/>
</dbReference>
<dbReference type="SMART" id="SM00471">
    <property type="entry name" value="HDc"/>
    <property type="match status" value="1"/>
</dbReference>
<evidence type="ECO:0000256" key="5">
    <source>
        <dbReference type="HAMAP-Rule" id="MF_00335"/>
    </source>
</evidence>
<dbReference type="PROSITE" id="PS50084">
    <property type="entry name" value="KH_TYPE_1"/>
    <property type="match status" value="1"/>
</dbReference>